<evidence type="ECO:0000313" key="1">
    <source>
        <dbReference type="EMBL" id="OKS88704.1"/>
    </source>
</evidence>
<keyword evidence="2" id="KW-1185">Reference proteome</keyword>
<accession>A0A1Q6A3W3</accession>
<dbReference type="RefSeq" id="WP_074491247.1">
    <property type="nucleotide sequence ID" value="NZ_FPAM01000009.1"/>
</dbReference>
<dbReference type="AlphaFoldDB" id="A0A1Q6A3W3"/>
<dbReference type="OrthoDB" id="6402880at2"/>
<proteinExistence type="predicted"/>
<dbReference type="STRING" id="1302689.RG47T_4182"/>
<evidence type="ECO:0000313" key="2">
    <source>
        <dbReference type="Proteomes" id="UP000186720"/>
    </source>
</evidence>
<protein>
    <submittedName>
        <fullName evidence="1">Uncharacterized protein</fullName>
    </submittedName>
</protein>
<name>A0A1Q6A3W3_9SPHI</name>
<organism evidence="1 2">
    <name type="scientific">Mucilaginibacter polytrichastri</name>
    <dbReference type="NCBI Taxonomy" id="1302689"/>
    <lineage>
        <taxon>Bacteria</taxon>
        <taxon>Pseudomonadati</taxon>
        <taxon>Bacteroidota</taxon>
        <taxon>Sphingobacteriia</taxon>
        <taxon>Sphingobacteriales</taxon>
        <taxon>Sphingobacteriaceae</taxon>
        <taxon>Mucilaginibacter</taxon>
    </lineage>
</organism>
<sequence>MPSIAKIHEKILDHLVKLRKVDPNLLFMPRKINNDGRMDKGYWFLGNEDYVYVSLWSGVDWKERVNCIGFVVLPDRSCYIELSGQGAEETVPFLEKVAKLEPGLDRPGTKYKWFKMFPGKDNDQYLEHFDYYIKKFKPKVDKLIDSEKPPLIHKVTLEEFQKYGMKVIALRNKQIVFAKTNKITRLSWNTNNWQYPSGWLGKSDDLNTHEGKYGFGYEEWLFDRSRLINGYHYGFIRGFQSKTEKHAGKVYNVHLYSQNDLRQYFYIGCIRNCEGITKADSTATFKIYKDNDWLDEMATSLERVEADVAEFNRNKPDLFFNVRFKLSDIIQDKEPEELSYEDDNVTTDRFKLLGYRGEVVPAMNPVEPDEEDEGKFKNTDKRKRTFNMDQEYDPYHDRMQNAIVAHLRTDEKYDYKHVYIEKSRVDIKAVKHDGTWDYFEIKTDSPKRSIRNAIGQVMEYAYYPGVERAKNIIVVGDRRPDDDSIVYLDYLRSRFEIPITYRYFDWDNLILSSDF</sequence>
<dbReference type="Proteomes" id="UP000186720">
    <property type="component" value="Unassembled WGS sequence"/>
</dbReference>
<comment type="caution">
    <text evidence="1">The sequence shown here is derived from an EMBL/GenBank/DDBJ whole genome shotgun (WGS) entry which is preliminary data.</text>
</comment>
<gene>
    <name evidence="1" type="ORF">RG47T_4182</name>
</gene>
<reference evidence="1 2" key="1">
    <citation type="submission" date="2016-11" db="EMBL/GenBank/DDBJ databases">
        <title>Whole Genome Sequencing of Mucilaginibacter polytrichastri RG4-7(T) isolated from the moss sample.</title>
        <authorList>
            <person name="Li Y."/>
        </authorList>
    </citation>
    <scope>NUCLEOTIDE SEQUENCE [LARGE SCALE GENOMIC DNA]</scope>
    <source>
        <strain evidence="1 2">RG4-7</strain>
    </source>
</reference>
<dbReference type="EMBL" id="MPPL01000001">
    <property type="protein sequence ID" value="OKS88704.1"/>
    <property type="molecule type" value="Genomic_DNA"/>
</dbReference>